<reference evidence="3 4" key="1">
    <citation type="submission" date="2024-06" db="EMBL/GenBank/DDBJ databases">
        <title>The Natural Products Discovery Center: Release of the First 8490 Sequenced Strains for Exploring Actinobacteria Biosynthetic Diversity.</title>
        <authorList>
            <person name="Kalkreuter E."/>
            <person name="Kautsar S.A."/>
            <person name="Yang D."/>
            <person name="Bader C.D."/>
            <person name="Teijaro C.N."/>
            <person name="Fluegel L."/>
            <person name="Davis C.M."/>
            <person name="Simpson J.R."/>
            <person name="Lauterbach L."/>
            <person name="Steele A.D."/>
            <person name="Gui C."/>
            <person name="Meng S."/>
            <person name="Li G."/>
            <person name="Viehrig K."/>
            <person name="Ye F."/>
            <person name="Su P."/>
            <person name="Kiefer A.F."/>
            <person name="Nichols A."/>
            <person name="Cepeda A.J."/>
            <person name="Yan W."/>
            <person name="Fan B."/>
            <person name="Jiang Y."/>
            <person name="Adhikari A."/>
            <person name="Zheng C.-J."/>
            <person name="Schuster L."/>
            <person name="Cowan T.M."/>
            <person name="Smanski M.J."/>
            <person name="Chevrette M.G."/>
            <person name="De Carvalho L.P.S."/>
            <person name="Shen B."/>
        </authorList>
    </citation>
    <scope>NUCLEOTIDE SEQUENCE [LARGE SCALE GENOMIC DNA]</scope>
    <source>
        <strain evidence="3 4">NPDC038104</strain>
    </source>
</reference>
<keyword evidence="3" id="KW-0540">Nuclease</keyword>
<dbReference type="GO" id="GO:0004519">
    <property type="term" value="F:endonuclease activity"/>
    <property type="evidence" value="ECO:0007669"/>
    <property type="project" value="UniProtKB-KW"/>
</dbReference>
<name>A0ABV2YEI1_9ACTN</name>
<sequence length="325" mass="36065">MSGAGEQGRRAWSFLVAGEARQFQGNTGYDDVLEESYSYDSTVGNHKQVAAGDLVVVRDGRAALGVGHLERVDVLGLGEKARRRCRNPDCRDTGFKERKTKPVSERYLCSRCGWVFEDPCIELLEVTNFRAHYGATWQALEGGLGKDELEPLYLHRSKQQSIREMDRHATLAKLAAYGIRLPSPSEAADRRRHPGRLPGGHRRAEAAVRRGQDAFRQALIREYGMICAVTGPAPAEALQAAHLRPFAAHGVHRVEEGLMLRADIHSLLDNELLAIGPDLKVHVAPNLLGYDAYRSLHGTQVDIPENAPLDMEIVRQAYEKATATW</sequence>
<keyword evidence="3" id="KW-0378">Hydrolase</keyword>
<evidence type="ECO:0000313" key="4">
    <source>
        <dbReference type="Proteomes" id="UP001550850"/>
    </source>
</evidence>
<dbReference type="Proteomes" id="UP001550850">
    <property type="component" value="Unassembled WGS sequence"/>
</dbReference>
<dbReference type="Pfam" id="PF13391">
    <property type="entry name" value="HNH_2"/>
    <property type="match status" value="1"/>
</dbReference>
<dbReference type="GO" id="GO:0016787">
    <property type="term" value="F:hydrolase activity"/>
    <property type="evidence" value="ECO:0007669"/>
    <property type="project" value="UniProtKB-KW"/>
</dbReference>
<feature type="domain" description="HNH nuclease" evidence="2">
    <location>
        <begin position="227"/>
        <end position="275"/>
    </location>
</feature>
<dbReference type="InterPro" id="IPR003615">
    <property type="entry name" value="HNH_nuc"/>
</dbReference>
<feature type="compositionally biased region" description="Basic residues" evidence="1">
    <location>
        <begin position="190"/>
        <end position="201"/>
    </location>
</feature>
<keyword evidence="3" id="KW-0255">Endonuclease</keyword>
<dbReference type="EMBL" id="JBEZUR010000008">
    <property type="protein sequence ID" value="MEU3554118.1"/>
    <property type="molecule type" value="Genomic_DNA"/>
</dbReference>
<proteinExistence type="predicted"/>
<feature type="region of interest" description="Disordered" evidence="1">
    <location>
        <begin position="185"/>
        <end position="205"/>
    </location>
</feature>
<evidence type="ECO:0000256" key="1">
    <source>
        <dbReference type="SAM" id="MobiDB-lite"/>
    </source>
</evidence>
<evidence type="ECO:0000259" key="2">
    <source>
        <dbReference type="Pfam" id="PF13391"/>
    </source>
</evidence>
<dbReference type="RefSeq" id="WP_108954646.1">
    <property type="nucleotide sequence ID" value="NZ_BEVZ01000004.1"/>
</dbReference>
<dbReference type="EC" id="3.1.-.-" evidence="3"/>
<evidence type="ECO:0000313" key="3">
    <source>
        <dbReference type="EMBL" id="MEU3554118.1"/>
    </source>
</evidence>
<gene>
    <name evidence="3" type="ORF">AB0E65_07845</name>
</gene>
<organism evidence="3 4">
    <name type="scientific">Streptomyces fragilis</name>
    <dbReference type="NCBI Taxonomy" id="67301"/>
    <lineage>
        <taxon>Bacteria</taxon>
        <taxon>Bacillati</taxon>
        <taxon>Actinomycetota</taxon>
        <taxon>Actinomycetes</taxon>
        <taxon>Kitasatosporales</taxon>
        <taxon>Streptomycetaceae</taxon>
        <taxon>Streptomyces</taxon>
    </lineage>
</organism>
<protein>
    <submittedName>
        <fullName evidence="3">HNH endonuclease signature motif containing protein</fullName>
        <ecNumber evidence="3">3.1.-.-</ecNumber>
    </submittedName>
</protein>
<comment type="caution">
    <text evidence="3">The sequence shown here is derived from an EMBL/GenBank/DDBJ whole genome shotgun (WGS) entry which is preliminary data.</text>
</comment>
<accession>A0ABV2YEI1</accession>
<keyword evidence="4" id="KW-1185">Reference proteome</keyword>